<evidence type="ECO:0000256" key="1">
    <source>
        <dbReference type="SAM" id="Phobius"/>
    </source>
</evidence>
<keyword evidence="3" id="KW-1185">Reference proteome</keyword>
<evidence type="ECO:0008006" key="4">
    <source>
        <dbReference type="Google" id="ProtNLM"/>
    </source>
</evidence>
<feature type="transmembrane region" description="Helical" evidence="1">
    <location>
        <begin position="95"/>
        <end position="119"/>
    </location>
</feature>
<comment type="caution">
    <text evidence="2">The sequence shown here is derived from an EMBL/GenBank/DDBJ whole genome shotgun (WGS) entry which is preliminary data.</text>
</comment>
<keyword evidence="1" id="KW-1133">Transmembrane helix</keyword>
<feature type="transmembrane region" description="Helical" evidence="1">
    <location>
        <begin position="248"/>
        <end position="268"/>
    </location>
</feature>
<dbReference type="EMBL" id="JALJOR010000010">
    <property type="protein sequence ID" value="KAK9809982.1"/>
    <property type="molecule type" value="Genomic_DNA"/>
</dbReference>
<keyword evidence="1" id="KW-0472">Membrane</keyword>
<proteinExistence type="predicted"/>
<feature type="transmembrane region" description="Helical" evidence="1">
    <location>
        <begin position="274"/>
        <end position="296"/>
    </location>
</feature>
<feature type="transmembrane region" description="Helical" evidence="1">
    <location>
        <begin position="125"/>
        <end position="143"/>
    </location>
</feature>
<protein>
    <recommendedName>
        <fullName evidence="4">Ferric oxidoreductase domain-containing protein</fullName>
    </recommendedName>
</protein>
<feature type="transmembrane region" description="Helical" evidence="1">
    <location>
        <begin position="60"/>
        <end position="83"/>
    </location>
</feature>
<organism evidence="2 3">
    <name type="scientific">[Myrmecia] bisecta</name>
    <dbReference type="NCBI Taxonomy" id="41462"/>
    <lineage>
        <taxon>Eukaryota</taxon>
        <taxon>Viridiplantae</taxon>
        <taxon>Chlorophyta</taxon>
        <taxon>core chlorophytes</taxon>
        <taxon>Trebouxiophyceae</taxon>
        <taxon>Trebouxiales</taxon>
        <taxon>Trebouxiaceae</taxon>
        <taxon>Myrmecia</taxon>
    </lineage>
</organism>
<evidence type="ECO:0000313" key="3">
    <source>
        <dbReference type="Proteomes" id="UP001489004"/>
    </source>
</evidence>
<dbReference type="Proteomes" id="UP001489004">
    <property type="component" value="Unassembled WGS sequence"/>
</dbReference>
<feature type="transmembrane region" description="Helical" evidence="1">
    <location>
        <begin position="208"/>
        <end position="228"/>
    </location>
</feature>
<name>A0AAW1PPQ0_9CHLO</name>
<accession>A0AAW1PPQ0</accession>
<evidence type="ECO:0000313" key="2">
    <source>
        <dbReference type="EMBL" id="KAK9809982.1"/>
    </source>
</evidence>
<dbReference type="AlphaFoldDB" id="A0AAW1PPQ0"/>
<feature type="transmembrane region" description="Helical" evidence="1">
    <location>
        <begin position="172"/>
        <end position="193"/>
    </location>
</feature>
<keyword evidence="1" id="KW-0812">Transmembrane</keyword>
<sequence length="325" mass="33882">MAQSRSLRINTGSSASGIAYLLLAGLLASAAVPMWRHPHQAADFLFGKALLRPDAPYVPLLRVLATGLATAAVGSLALGGAAASGQLNQLTARRMTLGLAIMSLLELLVLVAHFCASTLTVRGFVAGSVLAALMAVLAGGSCLRWQQSVGHLRGFWADVRQMVGGRTGLGRWYGLVALLLIADHVQCLLMPTFTLKDFIGAGAGRRDAVFVLQALGAAFLALPPWALVLKDEAESGQLRTASRHNRMLLGAFLVASVGHMMALVPWWLTGRAGWGLPGLLIIWAVTLGSVLAGLAAQGGGVVATKGVHAPASSRASTVTTSRREE</sequence>
<reference evidence="2 3" key="1">
    <citation type="journal article" date="2024" name="Nat. Commun.">
        <title>Phylogenomics reveals the evolutionary origins of lichenization in chlorophyte algae.</title>
        <authorList>
            <person name="Puginier C."/>
            <person name="Libourel C."/>
            <person name="Otte J."/>
            <person name="Skaloud P."/>
            <person name="Haon M."/>
            <person name="Grisel S."/>
            <person name="Petersen M."/>
            <person name="Berrin J.G."/>
            <person name="Delaux P.M."/>
            <person name="Dal Grande F."/>
            <person name="Keller J."/>
        </authorList>
    </citation>
    <scope>NUCLEOTIDE SEQUENCE [LARGE SCALE GENOMIC DNA]</scope>
    <source>
        <strain evidence="2 3">SAG 2043</strain>
    </source>
</reference>
<gene>
    <name evidence="2" type="ORF">WJX72_002927</name>
</gene>